<organism evidence="2 3">
    <name type="scientific">Variovorax paradoxus</name>
    <dbReference type="NCBI Taxonomy" id="34073"/>
    <lineage>
        <taxon>Bacteria</taxon>
        <taxon>Pseudomonadati</taxon>
        <taxon>Pseudomonadota</taxon>
        <taxon>Betaproteobacteria</taxon>
        <taxon>Burkholderiales</taxon>
        <taxon>Comamonadaceae</taxon>
        <taxon>Variovorax</taxon>
    </lineage>
</organism>
<keyword evidence="1" id="KW-1133">Transmembrane helix</keyword>
<sequence>MTQTTEQSIVETVTKTSPPVVVSGLAMGGISINEWVLILTAIYTALQVFFLLRDKVYRPWKEKKDAAAKNA</sequence>
<keyword evidence="1" id="KW-0812">Transmembrane</keyword>
<dbReference type="Pfam" id="PF10746">
    <property type="entry name" value="Phage_holin_2_2"/>
    <property type="match status" value="1"/>
</dbReference>
<feature type="transmembrane region" description="Helical" evidence="1">
    <location>
        <begin position="35"/>
        <end position="52"/>
    </location>
</feature>
<gene>
    <name evidence="2" type="ORF">GFK26_18585</name>
</gene>
<reference evidence="2 3" key="1">
    <citation type="submission" date="2019-10" db="EMBL/GenBank/DDBJ databases">
        <title>Complete genome sequence of Variovorax paradoxus 5C-2.</title>
        <authorList>
            <person name="Gogoleva N.E."/>
            <person name="Balkin A.S."/>
        </authorList>
    </citation>
    <scope>NUCLEOTIDE SEQUENCE [LARGE SCALE GENOMIC DNA]</scope>
    <source>
        <strain evidence="2 3">5C-2</strain>
    </source>
</reference>
<protein>
    <submittedName>
        <fullName evidence="2">Holin</fullName>
    </submittedName>
</protein>
<evidence type="ECO:0000313" key="3">
    <source>
        <dbReference type="Proteomes" id="UP000326780"/>
    </source>
</evidence>
<name>A0A5Q0M7Z3_VARPD</name>
<dbReference type="GO" id="GO:0044659">
    <property type="term" value="P:viral release from host cell by cytolysis"/>
    <property type="evidence" value="ECO:0007669"/>
    <property type="project" value="InterPro"/>
</dbReference>
<dbReference type="InterPro" id="IPR019682">
    <property type="entry name" value="Phage_T7_Gp17.5_holin"/>
</dbReference>
<proteinExistence type="predicted"/>
<dbReference type="AlphaFoldDB" id="A0A5Q0M7Z3"/>
<dbReference type="EMBL" id="CP045644">
    <property type="protein sequence ID" value="QFZ84635.1"/>
    <property type="molecule type" value="Genomic_DNA"/>
</dbReference>
<evidence type="ECO:0000313" key="2">
    <source>
        <dbReference type="EMBL" id="QFZ84635.1"/>
    </source>
</evidence>
<keyword evidence="1" id="KW-0472">Membrane</keyword>
<evidence type="ECO:0000256" key="1">
    <source>
        <dbReference type="SAM" id="Phobius"/>
    </source>
</evidence>
<accession>A0A5Q0M7Z3</accession>
<dbReference type="Proteomes" id="UP000326780">
    <property type="component" value="Chromosome"/>
</dbReference>
<dbReference type="RefSeq" id="WP_153283257.1">
    <property type="nucleotide sequence ID" value="NZ_CP045644.1"/>
</dbReference>